<feature type="transmembrane region" description="Helical" evidence="7">
    <location>
        <begin position="177"/>
        <end position="196"/>
    </location>
</feature>
<keyword evidence="2 7" id="KW-0813">Transport</keyword>
<dbReference type="CDD" id="cd06261">
    <property type="entry name" value="TM_PBP2"/>
    <property type="match status" value="1"/>
</dbReference>
<dbReference type="EMBL" id="FNLL01000008">
    <property type="protein sequence ID" value="SDU41674.1"/>
    <property type="molecule type" value="Genomic_DNA"/>
</dbReference>
<name>A0A1H2IC82_9BACT</name>
<feature type="transmembrane region" description="Helical" evidence="7">
    <location>
        <begin position="9"/>
        <end position="30"/>
    </location>
</feature>
<dbReference type="GO" id="GO:0005886">
    <property type="term" value="C:plasma membrane"/>
    <property type="evidence" value="ECO:0007669"/>
    <property type="project" value="UniProtKB-SubCell"/>
</dbReference>
<dbReference type="InterPro" id="IPR035906">
    <property type="entry name" value="MetI-like_sf"/>
</dbReference>
<dbReference type="PANTHER" id="PTHR43163">
    <property type="entry name" value="DIPEPTIDE TRANSPORT SYSTEM PERMEASE PROTEIN DPPB-RELATED"/>
    <property type="match status" value="1"/>
</dbReference>
<evidence type="ECO:0000256" key="4">
    <source>
        <dbReference type="ARBA" id="ARBA00022692"/>
    </source>
</evidence>
<evidence type="ECO:0000256" key="5">
    <source>
        <dbReference type="ARBA" id="ARBA00022989"/>
    </source>
</evidence>
<comment type="subcellular location">
    <subcellularLocation>
        <location evidence="1 7">Cell membrane</location>
        <topology evidence="1 7">Multi-pass membrane protein</topology>
    </subcellularLocation>
</comment>
<evidence type="ECO:0000256" key="6">
    <source>
        <dbReference type="ARBA" id="ARBA00023136"/>
    </source>
</evidence>
<feature type="transmembrane region" description="Helical" evidence="7">
    <location>
        <begin position="138"/>
        <end position="165"/>
    </location>
</feature>
<dbReference type="PROSITE" id="PS50928">
    <property type="entry name" value="ABC_TM1"/>
    <property type="match status" value="1"/>
</dbReference>
<evidence type="ECO:0000259" key="8">
    <source>
        <dbReference type="PROSITE" id="PS50928"/>
    </source>
</evidence>
<evidence type="ECO:0000256" key="1">
    <source>
        <dbReference type="ARBA" id="ARBA00004651"/>
    </source>
</evidence>
<organism evidence="9 10">
    <name type="scientific">Desulfobacula phenolica</name>
    <dbReference type="NCBI Taxonomy" id="90732"/>
    <lineage>
        <taxon>Bacteria</taxon>
        <taxon>Pseudomonadati</taxon>
        <taxon>Thermodesulfobacteriota</taxon>
        <taxon>Desulfobacteria</taxon>
        <taxon>Desulfobacterales</taxon>
        <taxon>Desulfobacteraceae</taxon>
        <taxon>Desulfobacula</taxon>
    </lineage>
</organism>
<keyword evidence="10" id="KW-1185">Reference proteome</keyword>
<evidence type="ECO:0000256" key="2">
    <source>
        <dbReference type="ARBA" id="ARBA00022448"/>
    </source>
</evidence>
<keyword evidence="3" id="KW-1003">Cell membrane</keyword>
<keyword evidence="5 7" id="KW-1133">Transmembrane helix</keyword>
<dbReference type="Proteomes" id="UP000199608">
    <property type="component" value="Unassembled WGS sequence"/>
</dbReference>
<protein>
    <submittedName>
        <fullName evidence="9">Peptide/nickel transport system permease protein</fullName>
    </submittedName>
</protein>
<dbReference type="AlphaFoldDB" id="A0A1H2IC82"/>
<dbReference type="InterPro" id="IPR045621">
    <property type="entry name" value="BPD_transp_1_N"/>
</dbReference>
<feature type="transmembrane region" description="Helical" evidence="7">
    <location>
        <begin position="281"/>
        <end position="303"/>
    </location>
</feature>
<dbReference type="RefSeq" id="WP_092235301.1">
    <property type="nucleotide sequence ID" value="NZ_FNLL01000008.1"/>
</dbReference>
<proteinExistence type="inferred from homology"/>
<reference evidence="10" key="1">
    <citation type="submission" date="2016-10" db="EMBL/GenBank/DDBJ databases">
        <authorList>
            <person name="Varghese N."/>
            <person name="Submissions S."/>
        </authorList>
    </citation>
    <scope>NUCLEOTIDE SEQUENCE [LARGE SCALE GENOMIC DNA]</scope>
    <source>
        <strain evidence="10">DSM 3384</strain>
    </source>
</reference>
<dbReference type="Gene3D" id="1.10.3720.10">
    <property type="entry name" value="MetI-like"/>
    <property type="match status" value="1"/>
</dbReference>
<accession>A0A1H2IC82</accession>
<dbReference type="Pfam" id="PF19300">
    <property type="entry name" value="BPD_transp_1_N"/>
    <property type="match status" value="1"/>
</dbReference>
<keyword evidence="6 7" id="KW-0472">Membrane</keyword>
<keyword evidence="4 7" id="KW-0812">Transmembrane</keyword>
<sequence>MAVYIFNRFFSMGLVVFVVSVFTFLLIHLAPGDPRILMAMSRFGNDITPEQIEWIGEEMGLSAPVHVQYAIWLKHVFSGDLGSSIRTDQTVVSELMTRICATLQLGLTSFILSMLLAVPIGIYAAVKKNSFFDLCTMAGSILFISLPGFWFALLLILLFSVNLGILPVCGRGGIEHMVLPVTVLALGMAAPTTRLVRTCMLEILKQDYILFARCKGLPEKIIIFRHALKNALVPIITYSGIKLTRIFQTTVIIETIFAWEGIGKLMVDACFARDFPMIQGCILLVASVFVTINFIVDILYLYANPRISFMKKEKPVWG</sequence>
<evidence type="ECO:0000313" key="9">
    <source>
        <dbReference type="EMBL" id="SDU41674.1"/>
    </source>
</evidence>
<feature type="transmembrane region" description="Helical" evidence="7">
    <location>
        <begin position="105"/>
        <end position="126"/>
    </location>
</feature>
<evidence type="ECO:0000256" key="3">
    <source>
        <dbReference type="ARBA" id="ARBA00022475"/>
    </source>
</evidence>
<evidence type="ECO:0000256" key="7">
    <source>
        <dbReference type="RuleBase" id="RU363032"/>
    </source>
</evidence>
<dbReference type="GO" id="GO:0055085">
    <property type="term" value="P:transmembrane transport"/>
    <property type="evidence" value="ECO:0007669"/>
    <property type="project" value="InterPro"/>
</dbReference>
<dbReference type="SUPFAM" id="SSF161098">
    <property type="entry name" value="MetI-like"/>
    <property type="match status" value="1"/>
</dbReference>
<comment type="similarity">
    <text evidence="7">Belongs to the binding-protein-dependent transport system permease family.</text>
</comment>
<dbReference type="PANTHER" id="PTHR43163:SF6">
    <property type="entry name" value="DIPEPTIDE TRANSPORT SYSTEM PERMEASE PROTEIN DPPB-RELATED"/>
    <property type="match status" value="1"/>
</dbReference>
<dbReference type="InterPro" id="IPR000515">
    <property type="entry name" value="MetI-like"/>
</dbReference>
<dbReference type="Pfam" id="PF00528">
    <property type="entry name" value="BPD_transp_1"/>
    <property type="match status" value="1"/>
</dbReference>
<gene>
    <name evidence="9" type="ORF">SAMN04487931_10871</name>
</gene>
<feature type="domain" description="ABC transmembrane type-1" evidence="8">
    <location>
        <begin position="99"/>
        <end position="300"/>
    </location>
</feature>
<evidence type="ECO:0000313" key="10">
    <source>
        <dbReference type="Proteomes" id="UP000199608"/>
    </source>
</evidence>